<sequence length="132" mass="14095">MLITGSAGDGPLIAGSVGDGHRSGCLNSGSAGDGFRGGRLNSCPPSKAPSARPGWMFVLFLFCGRLGSALKREGLCRTCLCFEFLSLFFCYFTWSSLLFSVSLHPKPTPVLCFSLIVWSHVSLVPPAVQFCI</sequence>
<reference evidence="1 2" key="1">
    <citation type="submission" date="2021-07" db="EMBL/GenBank/DDBJ databases">
        <authorList>
            <person name="Palmer J.M."/>
        </authorList>
    </citation>
    <scope>NUCLEOTIDE SEQUENCE [LARGE SCALE GENOMIC DNA]</scope>
    <source>
        <strain evidence="1 2">AT_MEX2019</strain>
        <tissue evidence="1">Muscle</tissue>
    </source>
</reference>
<dbReference type="Proteomes" id="UP001345963">
    <property type="component" value="Unassembled WGS sequence"/>
</dbReference>
<evidence type="ECO:0000313" key="1">
    <source>
        <dbReference type="EMBL" id="MED6247016.1"/>
    </source>
</evidence>
<proteinExistence type="predicted"/>
<gene>
    <name evidence="1" type="ORF">ATANTOWER_028039</name>
</gene>
<dbReference type="EMBL" id="JAHUTI010046306">
    <property type="protein sequence ID" value="MED6247016.1"/>
    <property type="molecule type" value="Genomic_DNA"/>
</dbReference>
<organism evidence="1 2">
    <name type="scientific">Ataeniobius toweri</name>
    <dbReference type="NCBI Taxonomy" id="208326"/>
    <lineage>
        <taxon>Eukaryota</taxon>
        <taxon>Metazoa</taxon>
        <taxon>Chordata</taxon>
        <taxon>Craniata</taxon>
        <taxon>Vertebrata</taxon>
        <taxon>Euteleostomi</taxon>
        <taxon>Actinopterygii</taxon>
        <taxon>Neopterygii</taxon>
        <taxon>Teleostei</taxon>
        <taxon>Neoteleostei</taxon>
        <taxon>Acanthomorphata</taxon>
        <taxon>Ovalentaria</taxon>
        <taxon>Atherinomorphae</taxon>
        <taxon>Cyprinodontiformes</taxon>
        <taxon>Goodeidae</taxon>
        <taxon>Ataeniobius</taxon>
    </lineage>
</organism>
<comment type="caution">
    <text evidence="1">The sequence shown here is derived from an EMBL/GenBank/DDBJ whole genome shotgun (WGS) entry which is preliminary data.</text>
</comment>
<protein>
    <submittedName>
        <fullName evidence="1">Uncharacterized protein</fullName>
    </submittedName>
</protein>
<name>A0ABU7B995_9TELE</name>
<accession>A0ABU7B995</accession>
<keyword evidence="2" id="KW-1185">Reference proteome</keyword>
<evidence type="ECO:0000313" key="2">
    <source>
        <dbReference type="Proteomes" id="UP001345963"/>
    </source>
</evidence>